<sequence length="91" mass="9902">MDNAVTIIALVPNCIPDSITVFPNSLAPCMNPQANTTFPKKLSGRYVDSMGNKANTIAPNRIEPITSNFNGTPHFELECYIDSIGKIGDFK</sequence>
<reference evidence="1 2" key="1">
    <citation type="submission" date="2017-10" db="EMBL/GenBank/DDBJ databases">
        <title>Extensive intraspecific genome diversity in a model arbuscular mycorrhizal fungus.</title>
        <authorList>
            <person name="Chen E.C.H."/>
            <person name="Morin E."/>
            <person name="Baudet D."/>
            <person name="Noel J."/>
            <person name="Ndikumana S."/>
            <person name="Charron P."/>
            <person name="St-Onge C."/>
            <person name="Giorgi J."/>
            <person name="Grigoriev I.V."/>
            <person name="Roux C."/>
            <person name="Martin F.M."/>
            <person name="Corradi N."/>
        </authorList>
    </citation>
    <scope>NUCLEOTIDE SEQUENCE [LARGE SCALE GENOMIC DNA]</scope>
    <source>
        <strain evidence="1 2">A1</strain>
    </source>
</reference>
<dbReference type="VEuPathDB" id="FungiDB:RhiirA1_484938"/>
<gene>
    <name evidence="1" type="ORF">RhiirA1_484938</name>
</gene>
<dbReference type="EMBL" id="LLXH01008682">
    <property type="protein sequence ID" value="PKC50942.1"/>
    <property type="molecule type" value="Genomic_DNA"/>
</dbReference>
<accession>A0A2N0QIS5</accession>
<comment type="caution">
    <text evidence="1">The sequence shown here is derived from an EMBL/GenBank/DDBJ whole genome shotgun (WGS) entry which is preliminary data.</text>
</comment>
<dbReference type="Proteomes" id="UP000232688">
    <property type="component" value="Unassembled WGS sequence"/>
</dbReference>
<evidence type="ECO:0000313" key="1">
    <source>
        <dbReference type="EMBL" id="PKC50942.1"/>
    </source>
</evidence>
<name>A0A2N0QIS5_9GLOM</name>
<organism evidence="1 2">
    <name type="scientific">Rhizophagus irregularis</name>
    <dbReference type="NCBI Taxonomy" id="588596"/>
    <lineage>
        <taxon>Eukaryota</taxon>
        <taxon>Fungi</taxon>
        <taxon>Fungi incertae sedis</taxon>
        <taxon>Mucoromycota</taxon>
        <taxon>Glomeromycotina</taxon>
        <taxon>Glomeromycetes</taxon>
        <taxon>Glomerales</taxon>
        <taxon>Glomeraceae</taxon>
        <taxon>Rhizophagus</taxon>
    </lineage>
</organism>
<reference evidence="1 2" key="2">
    <citation type="submission" date="2017-10" db="EMBL/GenBank/DDBJ databases">
        <title>Genome analyses suggest a sexual origin of heterokaryosis in a supposedly ancient asexual fungus.</title>
        <authorList>
            <person name="Corradi N."/>
            <person name="Sedzielewska K."/>
            <person name="Noel J."/>
            <person name="Charron P."/>
            <person name="Farinelli L."/>
            <person name="Marton T."/>
            <person name="Kruger M."/>
            <person name="Pelin A."/>
            <person name="Brachmann A."/>
            <person name="Corradi N."/>
        </authorList>
    </citation>
    <scope>NUCLEOTIDE SEQUENCE [LARGE SCALE GENOMIC DNA]</scope>
    <source>
        <strain evidence="1 2">A1</strain>
    </source>
</reference>
<protein>
    <submittedName>
        <fullName evidence="1">Uncharacterized protein</fullName>
    </submittedName>
</protein>
<evidence type="ECO:0000313" key="2">
    <source>
        <dbReference type="Proteomes" id="UP000232688"/>
    </source>
</evidence>
<proteinExistence type="predicted"/>
<dbReference type="AlphaFoldDB" id="A0A2N0QIS5"/>